<sequence length="270" mass="30390">MRAIIHFRESVQDNAQRFFDDVKRVCQKIKGAELGVREVESKLSALEKKIVVSEKKSPSRMRVKEWFEKFRWGYTRNGLLIVGGRDAHSNEALVKRHMENNDWYFHADVHGAPHCILKSGKTKPTSQDMDDAASFAGVFSSVWKKGLFSVRVYAVKPSQVSKKAPSGESLGRGAFIINGERQWYDPSFQLGWGVQSTVDGYRVMCGPLSCVKVHAQHVVELLPGDKSKNDVSKSYQKWLEKQTPSIHVPLEELVSSLPAGEFVSRPLASK</sequence>
<dbReference type="PANTHER" id="PTHR15239:SF6">
    <property type="entry name" value="RIBOSOME QUALITY CONTROL COMPLEX SUBUNIT NEMF"/>
    <property type="match status" value="1"/>
</dbReference>
<feature type="coiled-coil region" evidence="1">
    <location>
        <begin position="29"/>
        <end position="56"/>
    </location>
</feature>
<evidence type="ECO:0000256" key="1">
    <source>
        <dbReference type="SAM" id="Coils"/>
    </source>
</evidence>
<reference evidence="3" key="1">
    <citation type="submission" date="2019-03" db="EMBL/GenBank/DDBJ databases">
        <title>Lake Tanganyika Metagenome-Assembled Genomes (MAGs).</title>
        <authorList>
            <person name="Tran P."/>
        </authorList>
    </citation>
    <scope>NUCLEOTIDE SEQUENCE</scope>
    <source>
        <strain evidence="3">M_DeepCast_50m_m2_156</strain>
    </source>
</reference>
<evidence type="ECO:0000313" key="4">
    <source>
        <dbReference type="Proteomes" id="UP000774699"/>
    </source>
</evidence>
<dbReference type="InterPro" id="IPR051608">
    <property type="entry name" value="RQC_Subunit_NEMF"/>
</dbReference>
<dbReference type="GO" id="GO:0072344">
    <property type="term" value="P:rescue of stalled ribosome"/>
    <property type="evidence" value="ECO:0007669"/>
    <property type="project" value="TreeGrafter"/>
</dbReference>
<dbReference type="EMBL" id="VGJJ01000042">
    <property type="protein sequence ID" value="MBM3282543.1"/>
    <property type="molecule type" value="Genomic_DNA"/>
</dbReference>
<protein>
    <submittedName>
        <fullName evidence="3">DUF814 domain-containing protein</fullName>
    </submittedName>
</protein>
<gene>
    <name evidence="3" type="ORF">FJY86_04370</name>
</gene>
<accession>A0A8T4C7S1</accession>
<feature type="domain" description="NFACT RNA-binding" evidence="2">
    <location>
        <begin position="69"/>
        <end position="179"/>
    </location>
</feature>
<evidence type="ECO:0000259" key="2">
    <source>
        <dbReference type="Pfam" id="PF05670"/>
    </source>
</evidence>
<proteinExistence type="predicted"/>
<dbReference type="AlphaFoldDB" id="A0A8T4C7S1"/>
<dbReference type="GO" id="GO:1990112">
    <property type="term" value="C:RQC complex"/>
    <property type="evidence" value="ECO:0007669"/>
    <property type="project" value="TreeGrafter"/>
</dbReference>
<comment type="caution">
    <text evidence="3">The sequence shown here is derived from an EMBL/GenBank/DDBJ whole genome shotgun (WGS) entry which is preliminary data.</text>
</comment>
<dbReference type="Proteomes" id="UP000774699">
    <property type="component" value="Unassembled WGS sequence"/>
</dbReference>
<keyword evidence="1" id="KW-0175">Coiled coil</keyword>
<dbReference type="GO" id="GO:0000049">
    <property type="term" value="F:tRNA binding"/>
    <property type="evidence" value="ECO:0007669"/>
    <property type="project" value="TreeGrafter"/>
</dbReference>
<organism evidence="3 4">
    <name type="scientific">Candidatus Iainarchaeum sp</name>
    <dbReference type="NCBI Taxonomy" id="3101447"/>
    <lineage>
        <taxon>Archaea</taxon>
        <taxon>Candidatus Iainarchaeota</taxon>
        <taxon>Candidatus Iainarchaeia</taxon>
        <taxon>Candidatus Iainarchaeales</taxon>
        <taxon>Candidatus Iainarchaeaceae</taxon>
        <taxon>Candidatus Iainarchaeum</taxon>
    </lineage>
</organism>
<dbReference type="PANTHER" id="PTHR15239">
    <property type="entry name" value="NUCLEAR EXPORT MEDIATOR FACTOR NEMF"/>
    <property type="match status" value="1"/>
</dbReference>
<evidence type="ECO:0000313" key="3">
    <source>
        <dbReference type="EMBL" id="MBM3282543.1"/>
    </source>
</evidence>
<dbReference type="InterPro" id="IPR008532">
    <property type="entry name" value="NFACT_RNA-bd"/>
</dbReference>
<dbReference type="GO" id="GO:0043023">
    <property type="term" value="F:ribosomal large subunit binding"/>
    <property type="evidence" value="ECO:0007669"/>
    <property type="project" value="TreeGrafter"/>
</dbReference>
<dbReference type="Pfam" id="PF05670">
    <property type="entry name" value="NFACT-R_1"/>
    <property type="match status" value="1"/>
</dbReference>
<name>A0A8T4C7S1_9ARCH</name>